<keyword evidence="8" id="KW-1185">Reference proteome</keyword>
<protein>
    <recommendedName>
        <fullName evidence="6">Myb-like domain-containing protein</fullName>
    </recommendedName>
</protein>
<organism evidence="7 8">
    <name type="scientific">Viridothelium virens</name>
    <name type="common">Speckled blister lichen</name>
    <name type="synonym">Trypethelium virens</name>
    <dbReference type="NCBI Taxonomy" id="1048519"/>
    <lineage>
        <taxon>Eukaryota</taxon>
        <taxon>Fungi</taxon>
        <taxon>Dikarya</taxon>
        <taxon>Ascomycota</taxon>
        <taxon>Pezizomycotina</taxon>
        <taxon>Dothideomycetes</taxon>
        <taxon>Dothideomycetes incertae sedis</taxon>
        <taxon>Trypetheliales</taxon>
        <taxon>Trypetheliaceae</taxon>
        <taxon>Viridothelium</taxon>
    </lineage>
</organism>
<dbReference type="GO" id="GO:0032956">
    <property type="term" value="P:regulation of actin cytoskeleton organization"/>
    <property type="evidence" value="ECO:0007669"/>
    <property type="project" value="TreeGrafter"/>
</dbReference>
<dbReference type="PROSITE" id="PS50082">
    <property type="entry name" value="WD_REPEATS_2"/>
    <property type="match status" value="1"/>
</dbReference>
<name>A0A6A6H2E1_VIRVR</name>
<feature type="compositionally biased region" description="Basic and acidic residues" evidence="5">
    <location>
        <begin position="391"/>
        <end position="428"/>
    </location>
</feature>
<feature type="region of interest" description="Disordered" evidence="5">
    <location>
        <begin position="844"/>
        <end position="866"/>
    </location>
</feature>
<dbReference type="PROSITE" id="PS00678">
    <property type="entry name" value="WD_REPEATS_1"/>
    <property type="match status" value="1"/>
</dbReference>
<dbReference type="CDD" id="cd00167">
    <property type="entry name" value="SANT"/>
    <property type="match status" value="1"/>
</dbReference>
<dbReference type="InterPro" id="IPR019775">
    <property type="entry name" value="WD40_repeat_CS"/>
</dbReference>
<evidence type="ECO:0000313" key="7">
    <source>
        <dbReference type="EMBL" id="KAF2232059.1"/>
    </source>
</evidence>
<keyword evidence="3" id="KW-0677">Repeat</keyword>
<dbReference type="EMBL" id="ML991819">
    <property type="protein sequence ID" value="KAF2232059.1"/>
    <property type="molecule type" value="Genomic_DNA"/>
</dbReference>
<dbReference type="PANTHER" id="PTHR19842">
    <property type="entry name" value="G BETA-LIKE PROTEIN GBL"/>
    <property type="match status" value="1"/>
</dbReference>
<dbReference type="GO" id="GO:0031929">
    <property type="term" value="P:TOR signaling"/>
    <property type="evidence" value="ECO:0007669"/>
    <property type="project" value="InterPro"/>
</dbReference>
<feature type="repeat" description="WD" evidence="4">
    <location>
        <begin position="967"/>
        <end position="996"/>
    </location>
</feature>
<evidence type="ECO:0000256" key="1">
    <source>
        <dbReference type="ARBA" id="ARBA00009890"/>
    </source>
</evidence>
<feature type="compositionally biased region" description="Polar residues" evidence="5">
    <location>
        <begin position="184"/>
        <end position="200"/>
    </location>
</feature>
<dbReference type="GO" id="GO:0031931">
    <property type="term" value="C:TORC1 complex"/>
    <property type="evidence" value="ECO:0007669"/>
    <property type="project" value="InterPro"/>
</dbReference>
<dbReference type="SMART" id="SM00717">
    <property type="entry name" value="SANT"/>
    <property type="match status" value="1"/>
</dbReference>
<feature type="compositionally biased region" description="Polar residues" evidence="5">
    <location>
        <begin position="121"/>
        <end position="141"/>
    </location>
</feature>
<dbReference type="Gene3D" id="2.130.10.10">
    <property type="entry name" value="YVTN repeat-like/Quinoprotein amine dehydrogenase"/>
    <property type="match status" value="1"/>
</dbReference>
<feature type="region of interest" description="Disordered" evidence="5">
    <location>
        <begin position="1"/>
        <end position="48"/>
    </location>
</feature>
<accession>A0A6A6H2E1</accession>
<dbReference type="InterPro" id="IPR037588">
    <property type="entry name" value="MLST8"/>
</dbReference>
<feature type="compositionally biased region" description="Basic and acidic residues" evidence="5">
    <location>
        <begin position="478"/>
        <end position="487"/>
    </location>
</feature>
<dbReference type="SMART" id="SM00320">
    <property type="entry name" value="WD40"/>
    <property type="match status" value="6"/>
</dbReference>
<sequence>MADPVPGRQVAPTVIDLTGSPGPEDGRIRDVPLEGSSIGSFPSRYIHPNEHYRESDGIAKIPLQTLYMSGSGQSSLKALHETISTYKPANISPAYTTSLPNFSQRINYHQSQTGTKRDIRSPQNPFHNTGSPNIQPNNTTKDMGLNAADGPKPVGDLVRIRTMESDAGRGMRARKQLKNPKLASLSQRVTPTSTASNISDAGTAAEPPSASSDSDEPSETNDLLSSFQHGSELQEPPHKKVRRALNVTDGPRAIIPKTRMTTRESSKPTPLAISEPYSKLPQESPLLGNANVLHAPSVSNIYSPIGKKSPLNQQLHYKLNNTKEFKTPPAFDDEDKPKALSPPPVRFSTEPSRPGVSKEQPVRPAPFATSFPGIEETPDIPAIPHTSKFSDFADKESDGFKNFLEQRKKGKRSKQESRKGQPWDKEENGLLSYLKGDRGLQWPEIADYFPGRSKESIQVHWCTKLAPRRPTARRKGSRRDSFKEVKVALRSQRKNRPTSFALDPLSDADIESSSASSPAVQEQGKETGSDQNSSDPDPDDRTLQFSVSWGQNPSAIERLSESEQSSSIDSLLGPGEKASDILGDTESDLQKGHPNTQDPESKAAMDPTWQQNAYRSTTNIPIFQFLNRTDDQINEEKERRRHIPRRRASNRPLLFRSQASSLGSFGDLQARYELQHQDKFFAPRHRSPASLGRPRKRVLNSSSPYPYLSFKERRILTKGLTEAEWDMHASQKWQGVAFHVDFSDRELHELKNCLQATDVNLKRGSALYYQLTDAGRQLKQEDVAVIASHASRRSALRHRTDASIGAFLEDLCAGVTSRNPASKYIGPSPSRDSALDGHGDISSILQDRELGGRPGRRPNTGGKHHHDLRSRMLDTFGPSCSFTGTSGDVHTVAWAPDGGKFAVGSVATTDPTSMQYNRPNNLLLGDVEKKRLWELPEHTIQRSRPKTGINASEAMRVSQDPRLFMTVTMVNFSTEGNSMFSAGYDNCVRVWDVTSGIDGAVCTNRLEHKAPVDVIAVGDHGVLATGSQRTNKSIKVIRYGSNGLEKCHSYSSNKAFSKPEARATPSCLKWGIHWAHSKFLLAGFASTTTGDKMDAYGETCLWNVETGQSLSLIKNTPAVFDCAWNPIPSRRASFFAVGSAAPLQGVNRGTHSVVRFYDPATPAWDRYRCTDEFECPAYDMNDVVWCPYDENLIATSCTNGKTYLWDIRKRDLLSTLRHGKSLMPLDESQLPEFVDTGVRFCSWGPYRERLYTGSSDGRVRAWNPYVAPDDMHVRDIAQLDSGVMSGAFSPDYSKLLVGEVNGSINLLSVGEAGRKVKNTAKFKVEQLPLTAYEDAPTVSQNATSGVKVAKDLVSSGEIALRPMGPFPIRQAVQGPNYDKAGPKGEAGDAAMLRAHARAFQADLAEQAQTQNRGLPCSLHNTERLFQYTEEEREDSKRSLDRIPHALRSAAKQSSAPQTVQSKSAVPAIKQCSNCGRAARPRVNTDWDDKVAFCEVCSFTCLRCPATAVVHPEMDTVECFSCGVTWRADILGYSIQKGRMAGTSEKPAMLYTPIDRILQAEGADEESFDEMEEYFHSLWQHVSDSPL</sequence>
<dbReference type="GO" id="GO:0031932">
    <property type="term" value="C:TORC2 complex"/>
    <property type="evidence" value="ECO:0007669"/>
    <property type="project" value="InterPro"/>
</dbReference>
<reference evidence="7" key="1">
    <citation type="journal article" date="2020" name="Stud. Mycol.">
        <title>101 Dothideomycetes genomes: a test case for predicting lifestyles and emergence of pathogens.</title>
        <authorList>
            <person name="Haridas S."/>
            <person name="Albert R."/>
            <person name="Binder M."/>
            <person name="Bloem J."/>
            <person name="Labutti K."/>
            <person name="Salamov A."/>
            <person name="Andreopoulos B."/>
            <person name="Baker S."/>
            <person name="Barry K."/>
            <person name="Bills G."/>
            <person name="Bluhm B."/>
            <person name="Cannon C."/>
            <person name="Castanera R."/>
            <person name="Culley D."/>
            <person name="Daum C."/>
            <person name="Ezra D."/>
            <person name="Gonzalez J."/>
            <person name="Henrissat B."/>
            <person name="Kuo A."/>
            <person name="Liang C."/>
            <person name="Lipzen A."/>
            <person name="Lutzoni F."/>
            <person name="Magnuson J."/>
            <person name="Mondo S."/>
            <person name="Nolan M."/>
            <person name="Ohm R."/>
            <person name="Pangilinan J."/>
            <person name="Park H.-J."/>
            <person name="Ramirez L."/>
            <person name="Alfaro M."/>
            <person name="Sun H."/>
            <person name="Tritt A."/>
            <person name="Yoshinaga Y."/>
            <person name="Zwiers L.-H."/>
            <person name="Turgeon B."/>
            <person name="Goodwin S."/>
            <person name="Spatafora J."/>
            <person name="Crous P."/>
            <person name="Grigoriev I."/>
        </authorList>
    </citation>
    <scope>NUCLEOTIDE SEQUENCE</scope>
    <source>
        <strain evidence="7">Tuck. ex Michener</strain>
    </source>
</reference>
<dbReference type="PROSITE" id="PS50090">
    <property type="entry name" value="MYB_LIKE"/>
    <property type="match status" value="1"/>
</dbReference>
<comment type="similarity">
    <text evidence="1">Belongs to the WD repeat LST8 family.</text>
</comment>
<feature type="region of interest" description="Disordered" evidence="5">
    <location>
        <begin position="557"/>
        <end position="608"/>
    </location>
</feature>
<feature type="compositionally biased region" description="Basic residues" evidence="5">
    <location>
        <begin position="466"/>
        <end position="477"/>
    </location>
</feature>
<keyword evidence="2 4" id="KW-0853">WD repeat</keyword>
<feature type="compositionally biased region" description="Basic and acidic residues" evidence="5">
    <location>
        <begin position="158"/>
        <end position="169"/>
    </location>
</feature>
<dbReference type="PANTHER" id="PTHR19842:SF2">
    <property type="entry name" value="WD REPEAT PROTEIN (AFU_ORTHOLOGUE AFUA_5G04300)"/>
    <property type="match status" value="1"/>
</dbReference>
<feature type="region of interest" description="Disordered" evidence="5">
    <location>
        <begin position="324"/>
        <end position="428"/>
    </location>
</feature>
<evidence type="ECO:0000313" key="8">
    <source>
        <dbReference type="Proteomes" id="UP000800092"/>
    </source>
</evidence>
<dbReference type="Gene3D" id="1.10.10.60">
    <property type="entry name" value="Homeodomain-like"/>
    <property type="match status" value="1"/>
</dbReference>
<evidence type="ECO:0000256" key="2">
    <source>
        <dbReference type="ARBA" id="ARBA00022574"/>
    </source>
</evidence>
<evidence type="ECO:0000256" key="3">
    <source>
        <dbReference type="ARBA" id="ARBA00022737"/>
    </source>
</evidence>
<gene>
    <name evidence="7" type="ORF">EV356DRAFT_505657</name>
</gene>
<dbReference type="InterPro" id="IPR001005">
    <property type="entry name" value="SANT/Myb"/>
</dbReference>
<dbReference type="SUPFAM" id="SSF50978">
    <property type="entry name" value="WD40 repeat-like"/>
    <property type="match status" value="1"/>
</dbReference>
<feature type="compositionally biased region" description="Polar residues" evidence="5">
    <location>
        <begin position="220"/>
        <end position="231"/>
    </location>
</feature>
<dbReference type="OrthoDB" id="10248252at2759"/>
<dbReference type="InterPro" id="IPR009057">
    <property type="entry name" value="Homeodomain-like_sf"/>
</dbReference>
<dbReference type="SUPFAM" id="SSF46689">
    <property type="entry name" value="Homeodomain-like"/>
    <property type="match status" value="1"/>
</dbReference>
<evidence type="ECO:0000259" key="6">
    <source>
        <dbReference type="PROSITE" id="PS50090"/>
    </source>
</evidence>
<feature type="compositionally biased region" description="Low complexity" evidence="5">
    <location>
        <begin position="562"/>
        <end position="572"/>
    </location>
</feature>
<dbReference type="Proteomes" id="UP000800092">
    <property type="component" value="Unassembled WGS sequence"/>
</dbReference>
<evidence type="ECO:0000256" key="5">
    <source>
        <dbReference type="SAM" id="MobiDB-lite"/>
    </source>
</evidence>
<evidence type="ECO:0000256" key="4">
    <source>
        <dbReference type="PROSITE-ProRule" id="PRU00221"/>
    </source>
</evidence>
<feature type="domain" description="Myb-like" evidence="6">
    <location>
        <begin position="415"/>
        <end position="465"/>
    </location>
</feature>
<dbReference type="InterPro" id="IPR001680">
    <property type="entry name" value="WD40_rpt"/>
</dbReference>
<dbReference type="Pfam" id="PF00400">
    <property type="entry name" value="WD40"/>
    <property type="match status" value="2"/>
</dbReference>
<dbReference type="Pfam" id="PF13921">
    <property type="entry name" value="Myb_DNA-bind_6"/>
    <property type="match status" value="1"/>
</dbReference>
<dbReference type="InterPro" id="IPR015943">
    <property type="entry name" value="WD40/YVTN_repeat-like_dom_sf"/>
</dbReference>
<feature type="region of interest" description="Disordered" evidence="5">
    <location>
        <begin position="110"/>
        <end position="253"/>
    </location>
</feature>
<dbReference type="InterPro" id="IPR036322">
    <property type="entry name" value="WD40_repeat_dom_sf"/>
</dbReference>
<proteinExistence type="inferred from homology"/>
<feature type="region of interest" description="Disordered" evidence="5">
    <location>
        <begin position="465"/>
        <end position="545"/>
    </location>
</feature>
<feature type="region of interest" description="Disordered" evidence="5">
    <location>
        <begin position="820"/>
        <end position="839"/>
    </location>
</feature>